<evidence type="ECO:0000313" key="1">
    <source>
        <dbReference type="EMBL" id="MDD9205230.1"/>
    </source>
</evidence>
<organism evidence="1 2">
    <name type="scientific">Georgenia halotolerans</name>
    <dbReference type="NCBI Taxonomy" id="3028317"/>
    <lineage>
        <taxon>Bacteria</taxon>
        <taxon>Bacillati</taxon>
        <taxon>Actinomycetota</taxon>
        <taxon>Actinomycetes</taxon>
        <taxon>Micrococcales</taxon>
        <taxon>Bogoriellaceae</taxon>
        <taxon>Georgenia</taxon>
    </lineage>
</organism>
<comment type="caution">
    <text evidence="1">The sequence shown here is derived from an EMBL/GenBank/DDBJ whole genome shotgun (WGS) entry which is preliminary data.</text>
</comment>
<protein>
    <submittedName>
        <fullName evidence="1">SipW-dependent-type signal peptide-containing protein</fullName>
    </submittedName>
</protein>
<dbReference type="InterPro" id="IPR023833">
    <property type="entry name" value="Signal_pept_SipW-depend-type"/>
</dbReference>
<reference evidence="1" key="1">
    <citation type="submission" date="2023-02" db="EMBL/GenBank/DDBJ databases">
        <title>Georgenia sp.10Sc9-8, isolated from a soil sample collected from the Taklamakan desert.</title>
        <authorList>
            <person name="Liu S."/>
        </authorList>
    </citation>
    <scope>NUCLEOTIDE SEQUENCE</scope>
    <source>
        <strain evidence="1">10Sc9-8</strain>
    </source>
</reference>
<gene>
    <name evidence="1" type="ORF">PU560_01970</name>
</gene>
<accession>A0ABT5TT39</accession>
<dbReference type="EMBL" id="JARACI010000359">
    <property type="protein sequence ID" value="MDD9205230.1"/>
    <property type="molecule type" value="Genomic_DNA"/>
</dbReference>
<proteinExistence type="predicted"/>
<evidence type="ECO:0000313" key="2">
    <source>
        <dbReference type="Proteomes" id="UP001165561"/>
    </source>
</evidence>
<sequence length="201" mass="20519">PTRSKKIKAMLAGGLVLGVGATVTLASWSDQAFVDGVFRTSTFGIEARTTPTAEWQEAETEASAVDLTLETSLARELQPGATVYTPLELRTVTGSVAGTVTLEGAEPVGEAALFEALTYTVVESATCDATAVAASTDALVPGGAELTQGSDAGVISVGANSTEPVTLCFAFTLPDTADDPTLQGLDATAQWRFAAESVEAA</sequence>
<keyword evidence="2" id="KW-1185">Reference proteome</keyword>
<name>A0ABT5TT39_9MICO</name>
<dbReference type="NCBIfam" id="TIGR04088">
    <property type="entry name" value="cognate_SipW"/>
    <property type="match status" value="1"/>
</dbReference>
<feature type="non-terminal residue" evidence="1">
    <location>
        <position position="1"/>
    </location>
</feature>
<dbReference type="Proteomes" id="UP001165561">
    <property type="component" value="Unassembled WGS sequence"/>
</dbReference>